<evidence type="ECO:0000259" key="10">
    <source>
        <dbReference type="PROSITE" id="PS51198"/>
    </source>
</evidence>
<dbReference type="GO" id="GO:0005524">
    <property type="term" value="F:ATP binding"/>
    <property type="evidence" value="ECO:0007669"/>
    <property type="project" value="UniProtKB-UniRule"/>
</dbReference>
<accession>A0A7C1HAV6</accession>
<sequence>MCSLMRFQSEDEWFAECGMGFEPSAREAIRNSGNLLVTAGPGAGKTEILAQKASFLLKTSRCTHPQRILAISFKKDAASNIAERVKQRCGEELARRFHSMTFDAFAKDLMDRYLKAIPENFRPERSYSIGVKDEELKERLSACGMPSNERIKELTAKPLYSLSEYDRSILRDWRILLKHPGEESLLNFRMISRLAELIIKTNPIIKAYLNTSFSHVFLDEFQDTTFIQYDLLKACFMGSNCECTAVGDDKQRIMTWAGARPGIFGEFTRDFNANEVSLVMNYRSAPKLVEFQRHVFKLLGERVLSTRPDKRRDSGDGDLTLLHFADKVSEASYLAKLIKGLIDAGTPPRHIAILIRNYIDDNASEVINQLGKLGIGARNETKYQAMSSEELVGIIMSAIRLAVIDRSPDDWIHLLEILIQLKNYSDLEKIHQAKSDLSRLINDIKNDLEDSSNKKELRSIIDKILEFFSVDSLRALFPRYSNVDYVESLKDDLSELLWTNRKKEDNWKAALKRFEGDNTIPIMTVHKCKGLEFETVIFLGLEDKLFFNFGRDSDEETRVFLVAVSRAIKNLVFSTCNSRGKVIDCFLDVINDSGLVNCLFL</sequence>
<evidence type="ECO:0000259" key="11">
    <source>
        <dbReference type="PROSITE" id="PS51217"/>
    </source>
</evidence>
<dbReference type="PROSITE" id="PS51198">
    <property type="entry name" value="UVRD_HELICASE_ATP_BIND"/>
    <property type="match status" value="1"/>
</dbReference>
<evidence type="ECO:0000256" key="8">
    <source>
        <dbReference type="ARBA" id="ARBA00048988"/>
    </source>
</evidence>
<dbReference type="InterPro" id="IPR027417">
    <property type="entry name" value="P-loop_NTPase"/>
</dbReference>
<dbReference type="PROSITE" id="PS51217">
    <property type="entry name" value="UVRD_HELICASE_CTER"/>
    <property type="match status" value="1"/>
</dbReference>
<evidence type="ECO:0000256" key="7">
    <source>
        <dbReference type="ARBA" id="ARBA00034808"/>
    </source>
</evidence>
<evidence type="ECO:0000256" key="4">
    <source>
        <dbReference type="ARBA" id="ARBA00022840"/>
    </source>
</evidence>
<evidence type="ECO:0000256" key="6">
    <source>
        <dbReference type="ARBA" id="ARBA00034617"/>
    </source>
</evidence>
<proteinExistence type="predicted"/>
<evidence type="ECO:0000256" key="9">
    <source>
        <dbReference type="PROSITE-ProRule" id="PRU00560"/>
    </source>
</evidence>
<keyword evidence="4 9" id="KW-0067">ATP-binding</keyword>
<dbReference type="Pfam" id="PF13361">
    <property type="entry name" value="UvrD_C"/>
    <property type="match status" value="2"/>
</dbReference>
<dbReference type="EMBL" id="DSBT01000370">
    <property type="protein sequence ID" value="HDP78868.1"/>
    <property type="molecule type" value="Genomic_DNA"/>
</dbReference>
<keyword evidence="5" id="KW-0413">Isomerase</keyword>
<keyword evidence="1 9" id="KW-0547">Nucleotide-binding</keyword>
<reference evidence="12" key="1">
    <citation type="journal article" date="2020" name="mSystems">
        <title>Genome- and Community-Level Interaction Insights into Carbon Utilization and Element Cycling Functions of Hydrothermarchaeota in Hydrothermal Sediment.</title>
        <authorList>
            <person name="Zhou Z."/>
            <person name="Liu Y."/>
            <person name="Xu W."/>
            <person name="Pan J."/>
            <person name="Luo Z.H."/>
            <person name="Li M."/>
        </authorList>
    </citation>
    <scope>NUCLEOTIDE SEQUENCE [LARGE SCALE GENOMIC DNA]</scope>
    <source>
        <strain evidence="12">SpSt-1179</strain>
    </source>
</reference>
<feature type="domain" description="UvrD-like helicase C-terminal" evidence="11">
    <location>
        <begin position="286"/>
        <end position="530"/>
    </location>
</feature>
<dbReference type="SUPFAM" id="SSF52540">
    <property type="entry name" value="P-loop containing nucleoside triphosphate hydrolases"/>
    <property type="match status" value="1"/>
</dbReference>
<gene>
    <name evidence="12" type="ORF">ENN47_11985</name>
</gene>
<dbReference type="Proteomes" id="UP000886198">
    <property type="component" value="Unassembled WGS sequence"/>
</dbReference>
<keyword evidence="3 9" id="KW-0347">Helicase</keyword>
<comment type="caution">
    <text evidence="12">The sequence shown here is derived from an EMBL/GenBank/DDBJ whole genome shotgun (WGS) entry which is preliminary data.</text>
</comment>
<dbReference type="PANTHER" id="PTHR11070">
    <property type="entry name" value="UVRD / RECB / PCRA DNA HELICASE FAMILY MEMBER"/>
    <property type="match status" value="1"/>
</dbReference>
<dbReference type="GO" id="GO:0003677">
    <property type="term" value="F:DNA binding"/>
    <property type="evidence" value="ECO:0007669"/>
    <property type="project" value="InterPro"/>
</dbReference>
<organism evidence="12">
    <name type="scientific">Mesotoga infera</name>
    <dbReference type="NCBI Taxonomy" id="1236046"/>
    <lineage>
        <taxon>Bacteria</taxon>
        <taxon>Thermotogati</taxon>
        <taxon>Thermotogota</taxon>
        <taxon>Thermotogae</taxon>
        <taxon>Kosmotogales</taxon>
        <taxon>Kosmotogaceae</taxon>
        <taxon>Mesotoga</taxon>
    </lineage>
</organism>
<dbReference type="InterPro" id="IPR000212">
    <property type="entry name" value="DNA_helicase_UvrD/REP"/>
</dbReference>
<keyword evidence="2 9" id="KW-0378">Hydrolase</keyword>
<evidence type="ECO:0000256" key="1">
    <source>
        <dbReference type="ARBA" id="ARBA00022741"/>
    </source>
</evidence>
<dbReference type="EC" id="5.6.2.4" evidence="7"/>
<evidence type="ECO:0000313" key="12">
    <source>
        <dbReference type="EMBL" id="HDP78868.1"/>
    </source>
</evidence>
<dbReference type="Pfam" id="PF00580">
    <property type="entry name" value="UvrD-helicase"/>
    <property type="match status" value="1"/>
</dbReference>
<dbReference type="GO" id="GO:0000725">
    <property type="term" value="P:recombinational repair"/>
    <property type="evidence" value="ECO:0007669"/>
    <property type="project" value="TreeGrafter"/>
</dbReference>
<protein>
    <recommendedName>
        <fullName evidence="7">DNA 3'-5' helicase</fullName>
        <ecNumber evidence="7">5.6.2.4</ecNumber>
    </recommendedName>
</protein>
<dbReference type="PANTHER" id="PTHR11070:SF2">
    <property type="entry name" value="ATP-DEPENDENT DNA HELICASE SRS2"/>
    <property type="match status" value="1"/>
</dbReference>
<dbReference type="InterPro" id="IPR014017">
    <property type="entry name" value="DNA_helicase_UvrD-like_C"/>
</dbReference>
<comment type="catalytic activity">
    <reaction evidence="6">
        <text>Couples ATP hydrolysis with the unwinding of duplex DNA by translocating in the 3'-5' direction.</text>
        <dbReference type="EC" id="5.6.2.4"/>
    </reaction>
</comment>
<evidence type="ECO:0000256" key="5">
    <source>
        <dbReference type="ARBA" id="ARBA00023235"/>
    </source>
</evidence>
<dbReference type="CDD" id="cd17932">
    <property type="entry name" value="DEXQc_UvrD"/>
    <property type="match status" value="1"/>
</dbReference>
<dbReference type="AlphaFoldDB" id="A0A7C1HAV6"/>
<dbReference type="GO" id="GO:0043138">
    <property type="term" value="F:3'-5' DNA helicase activity"/>
    <property type="evidence" value="ECO:0007669"/>
    <property type="project" value="UniProtKB-EC"/>
</dbReference>
<name>A0A7C1HAV6_9BACT</name>
<feature type="domain" description="UvrD-like helicase ATP-binding" evidence="10">
    <location>
        <begin position="18"/>
        <end position="285"/>
    </location>
</feature>
<comment type="catalytic activity">
    <reaction evidence="8">
        <text>ATP + H2O = ADP + phosphate + H(+)</text>
        <dbReference type="Rhea" id="RHEA:13065"/>
        <dbReference type="ChEBI" id="CHEBI:15377"/>
        <dbReference type="ChEBI" id="CHEBI:15378"/>
        <dbReference type="ChEBI" id="CHEBI:30616"/>
        <dbReference type="ChEBI" id="CHEBI:43474"/>
        <dbReference type="ChEBI" id="CHEBI:456216"/>
        <dbReference type="EC" id="5.6.2.4"/>
    </reaction>
</comment>
<dbReference type="Gene3D" id="3.40.50.300">
    <property type="entry name" value="P-loop containing nucleotide triphosphate hydrolases"/>
    <property type="match status" value="3"/>
</dbReference>
<dbReference type="InterPro" id="IPR014016">
    <property type="entry name" value="UvrD-like_ATP-bd"/>
</dbReference>
<evidence type="ECO:0000256" key="2">
    <source>
        <dbReference type="ARBA" id="ARBA00022801"/>
    </source>
</evidence>
<feature type="binding site" evidence="9">
    <location>
        <begin position="39"/>
        <end position="46"/>
    </location>
    <ligand>
        <name>ATP</name>
        <dbReference type="ChEBI" id="CHEBI:30616"/>
    </ligand>
</feature>
<evidence type="ECO:0000256" key="3">
    <source>
        <dbReference type="ARBA" id="ARBA00022806"/>
    </source>
</evidence>
<dbReference type="GO" id="GO:0016787">
    <property type="term" value="F:hydrolase activity"/>
    <property type="evidence" value="ECO:0007669"/>
    <property type="project" value="UniProtKB-UniRule"/>
</dbReference>